<keyword evidence="3" id="KW-1185">Reference proteome</keyword>
<dbReference type="AlphaFoldDB" id="A0AA36GYA2"/>
<gene>
    <name evidence="2" type="ORF">CYNAS_LOCUS12354</name>
</gene>
<evidence type="ECO:0000313" key="2">
    <source>
        <dbReference type="EMBL" id="CAJ0600371.1"/>
    </source>
</evidence>
<organism evidence="2 3">
    <name type="scientific">Cylicocyclus nassatus</name>
    <name type="common">Nematode worm</name>
    <dbReference type="NCBI Taxonomy" id="53992"/>
    <lineage>
        <taxon>Eukaryota</taxon>
        <taxon>Metazoa</taxon>
        <taxon>Ecdysozoa</taxon>
        <taxon>Nematoda</taxon>
        <taxon>Chromadorea</taxon>
        <taxon>Rhabditida</taxon>
        <taxon>Rhabditina</taxon>
        <taxon>Rhabditomorpha</taxon>
        <taxon>Strongyloidea</taxon>
        <taxon>Strongylidae</taxon>
        <taxon>Cylicocyclus</taxon>
    </lineage>
</organism>
<sequence length="54" mass="6042">MKVAFALFWVAVVILNLICVHSYPMTPADVLGDHEDSVTKSTFKIKPVTKSKKH</sequence>
<reference evidence="2" key="1">
    <citation type="submission" date="2023-07" db="EMBL/GenBank/DDBJ databases">
        <authorList>
            <consortium name="CYATHOMIX"/>
        </authorList>
    </citation>
    <scope>NUCLEOTIDE SEQUENCE</scope>
    <source>
        <strain evidence="2">N/A</strain>
    </source>
</reference>
<evidence type="ECO:0000313" key="3">
    <source>
        <dbReference type="Proteomes" id="UP001176961"/>
    </source>
</evidence>
<proteinExistence type="predicted"/>
<protein>
    <submittedName>
        <fullName evidence="2">Uncharacterized protein</fullName>
    </submittedName>
</protein>
<dbReference type="Proteomes" id="UP001176961">
    <property type="component" value="Unassembled WGS sequence"/>
</dbReference>
<comment type="caution">
    <text evidence="2">The sequence shown here is derived from an EMBL/GenBank/DDBJ whole genome shotgun (WGS) entry which is preliminary data.</text>
</comment>
<keyword evidence="1" id="KW-0732">Signal</keyword>
<feature type="signal peptide" evidence="1">
    <location>
        <begin position="1"/>
        <end position="22"/>
    </location>
</feature>
<dbReference type="EMBL" id="CATQJL010000223">
    <property type="protein sequence ID" value="CAJ0600371.1"/>
    <property type="molecule type" value="Genomic_DNA"/>
</dbReference>
<evidence type="ECO:0000256" key="1">
    <source>
        <dbReference type="SAM" id="SignalP"/>
    </source>
</evidence>
<feature type="chain" id="PRO_5041340884" evidence="1">
    <location>
        <begin position="23"/>
        <end position="54"/>
    </location>
</feature>
<accession>A0AA36GYA2</accession>
<name>A0AA36GYA2_CYLNA</name>